<dbReference type="EMBL" id="SMMX01000003">
    <property type="protein sequence ID" value="TDA22640.1"/>
    <property type="molecule type" value="Genomic_DNA"/>
</dbReference>
<comment type="caution">
    <text evidence="2">The sequence shown here is derived from an EMBL/GenBank/DDBJ whole genome shotgun (WGS) entry which is preliminary data.</text>
</comment>
<dbReference type="InterPro" id="IPR005149">
    <property type="entry name" value="Tscrpt_reg_PadR_N"/>
</dbReference>
<evidence type="ECO:0000313" key="2">
    <source>
        <dbReference type="EMBL" id="TDA22640.1"/>
    </source>
</evidence>
<accession>A0A4V2WSQ8</accession>
<sequence>MIFPMNTPMFDLLVLAVVDKEDSYGYQISQVIKQVSNTKDSTLYPVLRRLQEQNYLTAYDQPYQGRNRKYYRITDEGKQTFEMLSREWSLYKDAVDQVVKGGMDIE</sequence>
<name>A0A4V2WSQ8_9FIRM</name>
<dbReference type="AlphaFoldDB" id="A0A4V2WSQ8"/>
<dbReference type="SUPFAM" id="SSF46785">
    <property type="entry name" value="Winged helix' DNA-binding domain"/>
    <property type="match status" value="1"/>
</dbReference>
<proteinExistence type="predicted"/>
<keyword evidence="3" id="KW-1185">Reference proteome</keyword>
<dbReference type="PANTHER" id="PTHR33169:SF14">
    <property type="entry name" value="TRANSCRIPTIONAL REGULATOR RV3488"/>
    <property type="match status" value="1"/>
</dbReference>
<feature type="domain" description="Transcription regulator PadR N-terminal" evidence="1">
    <location>
        <begin position="14"/>
        <end position="82"/>
    </location>
</feature>
<dbReference type="Gene3D" id="1.10.10.10">
    <property type="entry name" value="Winged helix-like DNA-binding domain superfamily/Winged helix DNA-binding domain"/>
    <property type="match status" value="1"/>
</dbReference>
<evidence type="ECO:0000259" key="1">
    <source>
        <dbReference type="Pfam" id="PF03551"/>
    </source>
</evidence>
<evidence type="ECO:0000313" key="3">
    <source>
        <dbReference type="Proteomes" id="UP000295710"/>
    </source>
</evidence>
<protein>
    <submittedName>
        <fullName evidence="2">PadR family transcriptional regulator</fullName>
    </submittedName>
</protein>
<dbReference type="Proteomes" id="UP000295710">
    <property type="component" value="Unassembled WGS sequence"/>
</dbReference>
<gene>
    <name evidence="2" type="ORF">E1963_04320</name>
</gene>
<organism evidence="2 3">
    <name type="scientific">Extibacter muris</name>
    <dbReference type="NCBI Taxonomy" id="1796622"/>
    <lineage>
        <taxon>Bacteria</taxon>
        <taxon>Bacillati</taxon>
        <taxon>Bacillota</taxon>
        <taxon>Clostridia</taxon>
        <taxon>Lachnospirales</taxon>
        <taxon>Lachnospiraceae</taxon>
        <taxon>Extibacter</taxon>
    </lineage>
</organism>
<dbReference type="InterPro" id="IPR052509">
    <property type="entry name" value="Metal_resp_DNA-bind_regulator"/>
</dbReference>
<dbReference type="RefSeq" id="WP_066573267.1">
    <property type="nucleotide sequence ID" value="NZ_JAOBST010000021.1"/>
</dbReference>
<dbReference type="Pfam" id="PF03551">
    <property type="entry name" value="PadR"/>
    <property type="match status" value="1"/>
</dbReference>
<dbReference type="InterPro" id="IPR036390">
    <property type="entry name" value="WH_DNA-bd_sf"/>
</dbReference>
<dbReference type="PANTHER" id="PTHR33169">
    <property type="entry name" value="PADR-FAMILY TRANSCRIPTIONAL REGULATOR"/>
    <property type="match status" value="1"/>
</dbReference>
<dbReference type="InterPro" id="IPR036388">
    <property type="entry name" value="WH-like_DNA-bd_sf"/>
</dbReference>
<reference evidence="2 3" key="1">
    <citation type="journal article" date="2016" name="Nat. Microbiol.">
        <title>The Mouse Intestinal Bacterial Collection (miBC) provides host-specific insight into cultured diversity and functional potential of the gut microbiota.</title>
        <authorList>
            <person name="Lagkouvardos I."/>
            <person name="Pukall R."/>
            <person name="Abt B."/>
            <person name="Foesel B.U."/>
            <person name="Meier-Kolthoff J.P."/>
            <person name="Kumar N."/>
            <person name="Bresciani A."/>
            <person name="Martinez I."/>
            <person name="Just S."/>
            <person name="Ziegler C."/>
            <person name="Brugiroux S."/>
            <person name="Garzetti D."/>
            <person name="Wenning M."/>
            <person name="Bui T.P."/>
            <person name="Wang J."/>
            <person name="Hugenholtz F."/>
            <person name="Plugge C.M."/>
            <person name="Peterson D.A."/>
            <person name="Hornef M.W."/>
            <person name="Baines J.F."/>
            <person name="Smidt H."/>
            <person name="Walter J."/>
            <person name="Kristiansen K."/>
            <person name="Nielsen H.B."/>
            <person name="Haller D."/>
            <person name="Overmann J."/>
            <person name="Stecher B."/>
            <person name="Clavel T."/>
        </authorList>
    </citation>
    <scope>NUCLEOTIDE SEQUENCE [LARGE SCALE GENOMIC DNA]</scope>
    <source>
        <strain evidence="2 3">DSM 28560</strain>
    </source>
</reference>